<keyword evidence="4" id="KW-1185">Reference proteome</keyword>
<dbReference type="AlphaFoldDB" id="A0A2T4ATT3"/>
<keyword evidence="2" id="KW-0472">Membrane</keyword>
<evidence type="ECO:0000256" key="2">
    <source>
        <dbReference type="SAM" id="Phobius"/>
    </source>
</evidence>
<name>A0A2T4ATT3_TRIHA</name>
<evidence type="ECO:0000256" key="1">
    <source>
        <dbReference type="SAM" id="MobiDB-lite"/>
    </source>
</evidence>
<feature type="region of interest" description="Disordered" evidence="1">
    <location>
        <begin position="32"/>
        <end position="53"/>
    </location>
</feature>
<evidence type="ECO:0000313" key="3">
    <source>
        <dbReference type="EMBL" id="PTB60477.1"/>
    </source>
</evidence>
<proteinExistence type="predicted"/>
<dbReference type="Proteomes" id="UP000241690">
    <property type="component" value="Unassembled WGS sequence"/>
</dbReference>
<sequence>MQIDSSGWRRGAAQDAKENVAREVCRRVEAARAAKKVQGEGEGEDEEGSEDEVDDASKLAQSLAVWAGLVRQRHGRRCSSHIFSSVRGLAFGAFWGLFWGVGAAVAAGKGGERRRLLEGKGFYSREYVLRREWRIQVNSTGTLLGEEKSSWVEWGRFFGPASREAFSHWRWGWCASLHWTKWGGDGLFWRVGGLN</sequence>
<dbReference type="GeneID" id="36621707"/>
<keyword evidence="2" id="KW-1133">Transmembrane helix</keyword>
<organism evidence="3 4">
    <name type="scientific">Trichoderma harzianum CBS 226.95</name>
    <dbReference type="NCBI Taxonomy" id="983964"/>
    <lineage>
        <taxon>Eukaryota</taxon>
        <taxon>Fungi</taxon>
        <taxon>Dikarya</taxon>
        <taxon>Ascomycota</taxon>
        <taxon>Pezizomycotina</taxon>
        <taxon>Sordariomycetes</taxon>
        <taxon>Hypocreomycetidae</taxon>
        <taxon>Hypocreales</taxon>
        <taxon>Hypocreaceae</taxon>
        <taxon>Trichoderma</taxon>
    </lineage>
</organism>
<reference evidence="3 4" key="1">
    <citation type="submission" date="2016-07" db="EMBL/GenBank/DDBJ databases">
        <title>Multiple horizontal gene transfer events from other fungi enriched the ability of initially mycotrophic Trichoderma (Ascomycota) to feed on dead plant biomass.</title>
        <authorList>
            <consortium name="DOE Joint Genome Institute"/>
            <person name="Aerts A."/>
            <person name="Atanasova L."/>
            <person name="Chenthamara K."/>
            <person name="Zhang J."/>
            <person name="Grujic M."/>
            <person name="Henrissat B."/>
            <person name="Kuo A."/>
            <person name="Salamov A."/>
            <person name="Lipzen A."/>
            <person name="Labutti K."/>
            <person name="Barry K."/>
            <person name="Miao Y."/>
            <person name="Rahimi M.J."/>
            <person name="Shen Q."/>
            <person name="Grigoriev I.V."/>
            <person name="Kubicek C.P."/>
            <person name="Druzhinina I.S."/>
        </authorList>
    </citation>
    <scope>NUCLEOTIDE SEQUENCE [LARGE SCALE GENOMIC DNA]</scope>
    <source>
        <strain evidence="3 4">CBS 226.95</strain>
    </source>
</reference>
<dbReference type="EMBL" id="KZ679675">
    <property type="protein sequence ID" value="PTB60477.1"/>
    <property type="molecule type" value="Genomic_DNA"/>
</dbReference>
<feature type="compositionally biased region" description="Acidic residues" evidence="1">
    <location>
        <begin position="41"/>
        <end position="53"/>
    </location>
</feature>
<protein>
    <submittedName>
        <fullName evidence="3">Uncharacterized protein</fullName>
    </submittedName>
</protein>
<feature type="region of interest" description="Disordered" evidence="1">
    <location>
        <begin position="1"/>
        <end position="20"/>
    </location>
</feature>
<evidence type="ECO:0000313" key="4">
    <source>
        <dbReference type="Proteomes" id="UP000241690"/>
    </source>
</evidence>
<accession>A0A2T4ATT3</accession>
<feature type="transmembrane region" description="Helical" evidence="2">
    <location>
        <begin position="89"/>
        <end position="107"/>
    </location>
</feature>
<dbReference type="RefSeq" id="XP_024780154.1">
    <property type="nucleotide sequence ID" value="XM_024913146.1"/>
</dbReference>
<keyword evidence="2" id="KW-0812">Transmembrane</keyword>
<gene>
    <name evidence="3" type="ORF">M431DRAFT_182855</name>
</gene>